<dbReference type="Proteomes" id="UP000234681">
    <property type="component" value="Chromosome 2"/>
</dbReference>
<gene>
    <name evidence="1" type="ORF">rCG_63591</name>
</gene>
<evidence type="ECO:0000313" key="2">
    <source>
        <dbReference type="Proteomes" id="UP000234681"/>
    </source>
</evidence>
<dbReference type="EMBL" id="CH473955">
    <property type="protein sequence ID" value="EDM09971.1"/>
    <property type="molecule type" value="Genomic_DNA"/>
</dbReference>
<proteinExistence type="predicted"/>
<protein>
    <submittedName>
        <fullName evidence="1">RCG63591</fullName>
    </submittedName>
</protein>
<sequence>MQNYVQCNCFDLKKSPYTHRKDNSECIHYPQHSFPRLFYSKEMFETIVRKKLSINKAS</sequence>
<organism evidence="1 2">
    <name type="scientific">Rattus norvegicus</name>
    <name type="common">Rat</name>
    <dbReference type="NCBI Taxonomy" id="10116"/>
    <lineage>
        <taxon>Eukaryota</taxon>
        <taxon>Metazoa</taxon>
        <taxon>Chordata</taxon>
        <taxon>Craniata</taxon>
        <taxon>Vertebrata</taxon>
        <taxon>Euteleostomi</taxon>
        <taxon>Mammalia</taxon>
        <taxon>Eutheria</taxon>
        <taxon>Euarchontoglires</taxon>
        <taxon>Glires</taxon>
        <taxon>Rodentia</taxon>
        <taxon>Myomorpha</taxon>
        <taxon>Muroidea</taxon>
        <taxon>Muridae</taxon>
        <taxon>Murinae</taxon>
        <taxon>Rattus</taxon>
    </lineage>
</organism>
<reference evidence="2" key="1">
    <citation type="submission" date="2005-09" db="EMBL/GenBank/DDBJ databases">
        <authorList>
            <person name="Mural R.J."/>
            <person name="Li P.W."/>
            <person name="Adams M.D."/>
            <person name="Amanatides P.G."/>
            <person name="Baden-Tillson H."/>
            <person name="Barnstead M."/>
            <person name="Chin S.H."/>
            <person name="Dew I."/>
            <person name="Evans C.A."/>
            <person name="Ferriera S."/>
            <person name="Flanigan M."/>
            <person name="Fosler C."/>
            <person name="Glodek A."/>
            <person name="Gu Z."/>
            <person name="Holt R.A."/>
            <person name="Jennings D."/>
            <person name="Kraft C.L."/>
            <person name="Lu F."/>
            <person name="Nguyen T."/>
            <person name="Nusskern D.R."/>
            <person name="Pfannkoch C.M."/>
            <person name="Sitter C."/>
            <person name="Sutton G.G."/>
            <person name="Venter J.C."/>
            <person name="Wang Z."/>
            <person name="Woodage T."/>
            <person name="Zheng X.H."/>
            <person name="Zhong F."/>
        </authorList>
    </citation>
    <scope>NUCLEOTIDE SEQUENCE [LARGE SCALE GENOMIC DNA]</scope>
    <source>
        <strain>BN</strain>
        <strain evidence="2">Sprague-Dawley</strain>
    </source>
</reference>
<evidence type="ECO:0000313" key="1">
    <source>
        <dbReference type="EMBL" id="EDM09971.1"/>
    </source>
</evidence>
<feature type="non-terminal residue" evidence="1">
    <location>
        <position position="58"/>
    </location>
</feature>
<accession>A6I4L3</accession>
<dbReference type="AlphaFoldDB" id="A6I4L3"/>
<name>A6I4L3_RAT</name>